<reference evidence="11 12" key="1">
    <citation type="submission" date="2024-09" db="EMBL/GenBank/DDBJ databases">
        <title>Chromosome-scale assembly of Riccia sorocarpa.</title>
        <authorList>
            <person name="Paukszto L."/>
        </authorList>
    </citation>
    <scope>NUCLEOTIDE SEQUENCE [LARGE SCALE GENOMIC DNA]</scope>
    <source>
        <strain evidence="11">LP-2024</strain>
        <tissue evidence="11">Aerial parts of the thallus</tissue>
    </source>
</reference>
<keyword evidence="5" id="KW-0378">Hydrolase</keyword>
<keyword evidence="3" id="KW-0150">Chloroplast</keyword>
<comment type="caution">
    <text evidence="11">The sequence shown here is derived from an EMBL/GenBank/DDBJ whole genome shotgun (WGS) entry which is preliminary data.</text>
</comment>
<dbReference type="PANTHER" id="PTHR31403:SF7">
    <property type="entry name" value="PHOSPHOLIPASE A1-IGAMMA3, CHLOROPLASTIC"/>
    <property type="match status" value="1"/>
</dbReference>
<evidence type="ECO:0000256" key="4">
    <source>
        <dbReference type="ARBA" id="ARBA00022640"/>
    </source>
</evidence>
<evidence type="ECO:0000256" key="5">
    <source>
        <dbReference type="ARBA" id="ARBA00022801"/>
    </source>
</evidence>
<proteinExistence type="inferred from homology"/>
<keyword evidence="8" id="KW-0443">Lipid metabolism</keyword>
<keyword evidence="7" id="KW-0442">Lipid degradation</keyword>
<dbReference type="InterPro" id="IPR002921">
    <property type="entry name" value="Fungal_lipase-type"/>
</dbReference>
<evidence type="ECO:0000256" key="2">
    <source>
        <dbReference type="ARBA" id="ARBA00010701"/>
    </source>
</evidence>
<evidence type="ECO:0000313" key="12">
    <source>
        <dbReference type="Proteomes" id="UP001633002"/>
    </source>
</evidence>
<evidence type="ECO:0000256" key="1">
    <source>
        <dbReference type="ARBA" id="ARBA00004229"/>
    </source>
</evidence>
<feature type="compositionally biased region" description="Low complexity" evidence="9">
    <location>
        <begin position="69"/>
        <end position="78"/>
    </location>
</feature>
<protein>
    <recommendedName>
        <fullName evidence="10">Fungal lipase-type domain-containing protein</fullName>
    </recommendedName>
</protein>
<dbReference type="SUPFAM" id="SSF53474">
    <property type="entry name" value="alpha/beta-Hydrolases"/>
    <property type="match status" value="1"/>
</dbReference>
<gene>
    <name evidence="11" type="ORF">R1sor_017575</name>
</gene>
<dbReference type="AlphaFoldDB" id="A0ABD3I792"/>
<evidence type="ECO:0000256" key="8">
    <source>
        <dbReference type="ARBA" id="ARBA00023098"/>
    </source>
</evidence>
<feature type="compositionally biased region" description="Polar residues" evidence="9">
    <location>
        <begin position="88"/>
        <end position="102"/>
    </location>
</feature>
<feature type="region of interest" description="Disordered" evidence="9">
    <location>
        <begin position="64"/>
        <end position="129"/>
    </location>
</feature>
<name>A0ABD3I792_9MARC</name>
<dbReference type="Proteomes" id="UP001633002">
    <property type="component" value="Unassembled WGS sequence"/>
</dbReference>
<feature type="domain" description="Fungal lipase-type" evidence="10">
    <location>
        <begin position="336"/>
        <end position="441"/>
    </location>
</feature>
<comment type="subcellular location">
    <subcellularLocation>
        <location evidence="1">Plastid</location>
        <location evidence="1">Chloroplast</location>
    </subcellularLocation>
</comment>
<evidence type="ECO:0000313" key="11">
    <source>
        <dbReference type="EMBL" id="KAL3699553.1"/>
    </source>
</evidence>
<organism evidence="11 12">
    <name type="scientific">Riccia sorocarpa</name>
    <dbReference type="NCBI Taxonomy" id="122646"/>
    <lineage>
        <taxon>Eukaryota</taxon>
        <taxon>Viridiplantae</taxon>
        <taxon>Streptophyta</taxon>
        <taxon>Embryophyta</taxon>
        <taxon>Marchantiophyta</taxon>
        <taxon>Marchantiopsida</taxon>
        <taxon>Marchantiidae</taxon>
        <taxon>Marchantiales</taxon>
        <taxon>Ricciaceae</taxon>
        <taxon>Riccia</taxon>
    </lineage>
</organism>
<dbReference type="PANTHER" id="PTHR31403">
    <property type="entry name" value="PHOSPHOLIPASE A1-IBETA2, CHLOROPLASTIC"/>
    <property type="match status" value="1"/>
</dbReference>
<dbReference type="GO" id="GO:0009507">
    <property type="term" value="C:chloroplast"/>
    <property type="evidence" value="ECO:0007669"/>
    <property type="project" value="UniProtKB-SubCell"/>
</dbReference>
<feature type="domain" description="Fungal lipase-type" evidence="10">
    <location>
        <begin position="517"/>
        <end position="562"/>
    </location>
</feature>
<dbReference type="GO" id="GO:0004620">
    <property type="term" value="F:phospholipase activity"/>
    <property type="evidence" value="ECO:0007669"/>
    <property type="project" value="UniProtKB-ARBA"/>
</dbReference>
<evidence type="ECO:0000256" key="9">
    <source>
        <dbReference type="SAM" id="MobiDB-lite"/>
    </source>
</evidence>
<comment type="similarity">
    <text evidence="2">Belongs to the AB hydrolase superfamily. Lipase family.</text>
</comment>
<accession>A0ABD3I792</accession>
<dbReference type="CDD" id="cd00519">
    <property type="entry name" value="Lipase_3"/>
    <property type="match status" value="1"/>
</dbReference>
<sequence>MLPYVEREVEELHASTVELVDKVTQTLVIGFRSKSSSRETESQHAIVQVEVLERIVLDIPVERMKSSDDSSITASSNDTSEKMKKSANDFSDSIQTSKNGSEQMKKFIEDSSDSTQKSKDGSKWIQGRVPQQLPPLQVEKYSSSYGSGAAPPLSPNSEAIVQNRIQELSQLESPLLRELAKRLGNHFYIGTPRYISKPKQHCYSHFKIGDRWEKIQGSHNWSGLLDPIDEVLRGEIVRYSEFAEACYDAFDGDKDSKFGGSAKHKKSELREKYALQNRGYDVTDYIYATSEIPLPSFFLRSREEDPWSKDSNWIGYVAVCTSAEEIVRLGRRDIAIAFRGTSTSYEWIEDIRDFMSLAGFDPQKDDVMVERGFLSVYTSSNSRSRYNKLSAREHVLHALKILTEKYKGEKLNIIVTGHSLGSAVATLCAYDIAETGMNKKSAGTPKVPNSWYTSEDHRARELSLWDLQHKEREESQGKSIQALMLKLFKDILDGKTESSPKGELPLLKGLSKFHPDRIPVTVYSFAGPKVGNSEFVKRMEELGVAVLRVANVNDVVTSVPGIRVLENPLGIIHSLIKAAPSYQHVGVVLEIDNRHSPYLQETCNPADTHSLEGYLHLVDGYHGRDKPFKITQRDIALVNKRVDFLKPEHFIPPLWWQEENKGMIRDENGHWILKERDPELFPPTPNNNNNNADVDKDLKGFLRSVSIAIQRSVENENVSRESAGNQ</sequence>
<evidence type="ECO:0000256" key="3">
    <source>
        <dbReference type="ARBA" id="ARBA00022528"/>
    </source>
</evidence>
<evidence type="ECO:0000256" key="6">
    <source>
        <dbReference type="ARBA" id="ARBA00022946"/>
    </source>
</evidence>
<dbReference type="Pfam" id="PF01764">
    <property type="entry name" value="Lipase_3"/>
    <property type="match status" value="2"/>
</dbReference>
<dbReference type="InterPro" id="IPR029058">
    <property type="entry name" value="AB_hydrolase_fold"/>
</dbReference>
<dbReference type="GO" id="GO:0016042">
    <property type="term" value="P:lipid catabolic process"/>
    <property type="evidence" value="ECO:0007669"/>
    <property type="project" value="UniProtKB-KW"/>
</dbReference>
<keyword evidence="12" id="KW-1185">Reference proteome</keyword>
<dbReference type="EMBL" id="JBJQOH010000001">
    <property type="protein sequence ID" value="KAL3699553.1"/>
    <property type="molecule type" value="Genomic_DNA"/>
</dbReference>
<keyword evidence="6" id="KW-0809">Transit peptide</keyword>
<keyword evidence="4" id="KW-0934">Plastid</keyword>
<dbReference type="Gene3D" id="3.40.50.1820">
    <property type="entry name" value="alpha/beta hydrolase"/>
    <property type="match status" value="1"/>
</dbReference>
<evidence type="ECO:0000259" key="10">
    <source>
        <dbReference type="Pfam" id="PF01764"/>
    </source>
</evidence>
<evidence type="ECO:0000256" key="7">
    <source>
        <dbReference type="ARBA" id="ARBA00022963"/>
    </source>
</evidence>